<sequence>MGFIMIIISGILLILGITIGIQNGNTIVDFNLLKWHYSNVPLTLLLIEAVAVGIVITVIVAGINEIRLRGRLWNLQKENKKLLDELKALKNIPFAEESEESEGIA</sequence>
<dbReference type="Proteomes" id="UP000886110">
    <property type="component" value="Unassembled WGS sequence"/>
</dbReference>
<keyword evidence="2 5" id="KW-0812">Transmembrane</keyword>
<evidence type="ECO:0000256" key="5">
    <source>
        <dbReference type="SAM" id="Phobius"/>
    </source>
</evidence>
<keyword evidence="4 5" id="KW-0472">Membrane</keyword>
<feature type="non-terminal residue" evidence="7">
    <location>
        <position position="105"/>
    </location>
</feature>
<evidence type="ECO:0000313" key="7">
    <source>
        <dbReference type="EMBL" id="HHE04969.1"/>
    </source>
</evidence>
<organism evidence="7">
    <name type="scientific">candidate division WOR-3 bacterium</name>
    <dbReference type="NCBI Taxonomy" id="2052148"/>
    <lineage>
        <taxon>Bacteria</taxon>
        <taxon>Bacteria division WOR-3</taxon>
    </lineage>
</organism>
<protein>
    <submittedName>
        <fullName evidence="7">LapA family protein</fullName>
    </submittedName>
</protein>
<feature type="domain" description="Lipopolysaccharide assembly protein A" evidence="6">
    <location>
        <begin position="26"/>
        <end position="86"/>
    </location>
</feature>
<dbReference type="AlphaFoldDB" id="A0A7C5HJR6"/>
<keyword evidence="3 5" id="KW-1133">Transmembrane helix</keyword>
<dbReference type="Pfam" id="PF06305">
    <property type="entry name" value="LapA_dom"/>
    <property type="match status" value="1"/>
</dbReference>
<comment type="caution">
    <text evidence="7">The sequence shown here is derived from an EMBL/GenBank/DDBJ whole genome shotgun (WGS) entry which is preliminary data.</text>
</comment>
<evidence type="ECO:0000256" key="1">
    <source>
        <dbReference type="ARBA" id="ARBA00022475"/>
    </source>
</evidence>
<dbReference type="EMBL" id="DRTB01000208">
    <property type="protein sequence ID" value="HHE04969.1"/>
    <property type="molecule type" value="Genomic_DNA"/>
</dbReference>
<dbReference type="GO" id="GO:0005886">
    <property type="term" value="C:plasma membrane"/>
    <property type="evidence" value="ECO:0007669"/>
    <property type="project" value="InterPro"/>
</dbReference>
<feature type="transmembrane region" description="Helical" evidence="5">
    <location>
        <begin position="44"/>
        <end position="63"/>
    </location>
</feature>
<accession>A0A7C5HJR6</accession>
<evidence type="ECO:0000256" key="2">
    <source>
        <dbReference type="ARBA" id="ARBA00022692"/>
    </source>
</evidence>
<evidence type="ECO:0000256" key="3">
    <source>
        <dbReference type="ARBA" id="ARBA00022989"/>
    </source>
</evidence>
<name>A0A7C5HJR6_UNCW3</name>
<proteinExistence type="predicted"/>
<keyword evidence="1" id="KW-1003">Cell membrane</keyword>
<dbReference type="InterPro" id="IPR010445">
    <property type="entry name" value="LapA_dom"/>
</dbReference>
<reference evidence="7" key="1">
    <citation type="journal article" date="2020" name="mSystems">
        <title>Genome- and Community-Level Interaction Insights into Carbon Utilization and Element Cycling Functions of Hydrothermarchaeota in Hydrothermal Sediment.</title>
        <authorList>
            <person name="Zhou Z."/>
            <person name="Liu Y."/>
            <person name="Xu W."/>
            <person name="Pan J."/>
            <person name="Luo Z.H."/>
            <person name="Li M."/>
        </authorList>
    </citation>
    <scope>NUCLEOTIDE SEQUENCE [LARGE SCALE GENOMIC DNA]</scope>
    <source>
        <strain evidence="7">HyVt-74</strain>
    </source>
</reference>
<evidence type="ECO:0000259" key="6">
    <source>
        <dbReference type="Pfam" id="PF06305"/>
    </source>
</evidence>
<gene>
    <name evidence="7" type="ORF">ENL19_02780</name>
</gene>
<evidence type="ECO:0000256" key="4">
    <source>
        <dbReference type="ARBA" id="ARBA00023136"/>
    </source>
</evidence>